<dbReference type="CDD" id="cd02440">
    <property type="entry name" value="AdoMet_MTases"/>
    <property type="match status" value="1"/>
</dbReference>
<accession>A0A081BXE9</accession>
<dbReference type="STRING" id="1499967.U27_03968"/>
<dbReference type="EMBL" id="DF820465">
    <property type="protein sequence ID" value="GAK57004.1"/>
    <property type="molecule type" value="Genomic_DNA"/>
</dbReference>
<organism evidence="2">
    <name type="scientific">Vecturithrix granuli</name>
    <dbReference type="NCBI Taxonomy" id="1499967"/>
    <lineage>
        <taxon>Bacteria</taxon>
        <taxon>Candidatus Moduliflexota</taxon>
        <taxon>Candidatus Vecturitrichia</taxon>
        <taxon>Candidatus Vecturitrichales</taxon>
        <taxon>Candidatus Vecturitrichaceae</taxon>
        <taxon>Candidatus Vecturithrix</taxon>
    </lineage>
</organism>
<dbReference type="HOGENOM" id="CLU_820536_0_0_0"/>
<keyword evidence="2" id="KW-0808">Transferase</keyword>
<evidence type="ECO:0000313" key="2">
    <source>
        <dbReference type="EMBL" id="GAK57004.1"/>
    </source>
</evidence>
<evidence type="ECO:0000259" key="1">
    <source>
        <dbReference type="Pfam" id="PF13847"/>
    </source>
</evidence>
<dbReference type="GO" id="GO:0008168">
    <property type="term" value="F:methyltransferase activity"/>
    <property type="evidence" value="ECO:0007669"/>
    <property type="project" value="UniProtKB-KW"/>
</dbReference>
<dbReference type="PANTHER" id="PTHR43591">
    <property type="entry name" value="METHYLTRANSFERASE"/>
    <property type="match status" value="1"/>
</dbReference>
<keyword evidence="3" id="KW-1185">Reference proteome</keyword>
<sequence length="344" mass="39510">MREPFFSTFHPAVEQVLRGYTVQPESQFRQMLRDELAEIPQPIPHTTPQNRSLHELYELRACYLDWELGTGYLGFFAQNAGTRYTFTRRLEVVLRMLAQVLHQKQGHASALRILEIGCGAGLLCLELARSAKIVVGIDISHFVLDFANRVKDYLHCDNVFFQQGDAEHLAFDNDTFDVVICSEVLEHLIKPQQALTEMRRVLKKDGTLILTTPCALSLSDLCMNLLRLIRPSIESEKDVHFDKKTYLALQRQGKQPDAKTFLRVHTRFHYNNLLAMIKNAGFEMQHAVGTVFAFPPHYQVFYRYCPALLLPAIRFMENLLNRMSVFQRVGAVTTCFRLKSGDIS</sequence>
<dbReference type="InterPro" id="IPR025714">
    <property type="entry name" value="Methyltranfer_dom"/>
</dbReference>
<dbReference type="InterPro" id="IPR029063">
    <property type="entry name" value="SAM-dependent_MTases_sf"/>
</dbReference>
<evidence type="ECO:0000313" key="3">
    <source>
        <dbReference type="Proteomes" id="UP000030661"/>
    </source>
</evidence>
<feature type="domain" description="Methyltransferase" evidence="1">
    <location>
        <begin position="109"/>
        <end position="217"/>
    </location>
</feature>
<proteinExistence type="predicted"/>
<gene>
    <name evidence="2" type="ORF">U27_03968</name>
</gene>
<dbReference type="Pfam" id="PF13847">
    <property type="entry name" value="Methyltransf_31"/>
    <property type="match status" value="1"/>
</dbReference>
<dbReference type="Proteomes" id="UP000030661">
    <property type="component" value="Unassembled WGS sequence"/>
</dbReference>
<reference evidence="2" key="1">
    <citation type="journal article" date="2015" name="PeerJ">
        <title>First genomic representation of candidate bacterial phylum KSB3 points to enhanced environmental sensing as a trigger of wastewater bulking.</title>
        <authorList>
            <person name="Sekiguchi Y."/>
            <person name="Ohashi A."/>
            <person name="Parks D.H."/>
            <person name="Yamauchi T."/>
            <person name="Tyson G.W."/>
            <person name="Hugenholtz P."/>
        </authorList>
    </citation>
    <scope>NUCLEOTIDE SEQUENCE [LARGE SCALE GENOMIC DNA]</scope>
</reference>
<dbReference type="Gene3D" id="3.40.50.150">
    <property type="entry name" value="Vaccinia Virus protein VP39"/>
    <property type="match status" value="1"/>
</dbReference>
<dbReference type="GO" id="GO:0032259">
    <property type="term" value="P:methylation"/>
    <property type="evidence" value="ECO:0007669"/>
    <property type="project" value="UniProtKB-KW"/>
</dbReference>
<name>A0A081BXE9_VECG1</name>
<keyword evidence="2" id="KW-0489">Methyltransferase</keyword>
<dbReference type="eggNOG" id="COG2226">
    <property type="taxonomic scope" value="Bacteria"/>
</dbReference>
<dbReference type="SUPFAM" id="SSF53335">
    <property type="entry name" value="S-adenosyl-L-methionine-dependent methyltransferases"/>
    <property type="match status" value="1"/>
</dbReference>
<protein>
    <submittedName>
        <fullName evidence="2">Methyltransferase type 11</fullName>
    </submittedName>
</protein>
<dbReference type="AlphaFoldDB" id="A0A081BXE9"/>